<dbReference type="Pfam" id="PF13100">
    <property type="entry name" value="OstA_2"/>
    <property type="match status" value="1"/>
</dbReference>
<dbReference type="eggNOG" id="COG1452">
    <property type="taxonomic scope" value="Bacteria"/>
</dbReference>
<keyword evidence="1" id="KW-0732">Signal</keyword>
<name>A1BJG5_CHLPD</name>
<feature type="domain" description="Organic solvent tolerance-like N-terminal" evidence="2">
    <location>
        <begin position="35"/>
        <end position="125"/>
    </location>
</feature>
<dbReference type="STRING" id="290317.Cpha266_2554"/>
<feature type="signal peptide" evidence="1">
    <location>
        <begin position="1"/>
        <end position="18"/>
    </location>
</feature>
<organism evidence="3 4">
    <name type="scientific">Chlorobium phaeobacteroides (strain DSM 266 / SMG 266 / 2430)</name>
    <dbReference type="NCBI Taxonomy" id="290317"/>
    <lineage>
        <taxon>Bacteria</taxon>
        <taxon>Pseudomonadati</taxon>
        <taxon>Chlorobiota</taxon>
        <taxon>Chlorobiia</taxon>
        <taxon>Chlorobiales</taxon>
        <taxon>Chlorobiaceae</taxon>
        <taxon>Chlorobium/Pelodictyon group</taxon>
        <taxon>Chlorobium</taxon>
    </lineage>
</organism>
<dbReference type="KEGG" id="cph:Cpha266_2554"/>
<dbReference type="HOGENOM" id="CLU_876311_0_0_10"/>
<dbReference type="RefSeq" id="WP_011746319.1">
    <property type="nucleotide sequence ID" value="NC_008639.1"/>
</dbReference>
<dbReference type="Proteomes" id="UP000008701">
    <property type="component" value="Chromosome"/>
</dbReference>
<dbReference type="InterPro" id="IPR005653">
    <property type="entry name" value="OstA-like_N"/>
</dbReference>
<gene>
    <name evidence="3" type="ordered locus">Cpha266_2554</name>
</gene>
<keyword evidence="4" id="KW-1185">Reference proteome</keyword>
<evidence type="ECO:0000313" key="4">
    <source>
        <dbReference type="Proteomes" id="UP000008701"/>
    </source>
</evidence>
<dbReference type="AlphaFoldDB" id="A1BJG5"/>
<proteinExistence type="predicted"/>
<evidence type="ECO:0000313" key="3">
    <source>
        <dbReference type="EMBL" id="ABL66542.1"/>
    </source>
</evidence>
<dbReference type="EMBL" id="CP000492">
    <property type="protein sequence ID" value="ABL66542.1"/>
    <property type="molecule type" value="Genomic_DNA"/>
</dbReference>
<accession>A1BJG5</accession>
<sequence length="313" mass="34946" precursor="true">MKKNISIALLTMALLVQAAILLTPHHNTLYAENKKIILRNADIIEGGQLDGASSPDKQFRSVIGNVIFEHNNMTLQCDRATEYPGENRITLTGNITITGNDLEIHADNGIYHPDTEIGELTGNVRGRMISSNHAAKAKKAILNNRTNQLWLYEDAIAWGADQQISGDIILVHLKETAKGGKRRIDEVQVHRNAFFAAKDTLSGTPQLFDQLSGKKMVIRMNDRSKISGVTVTDQAESLYHLYDENRQPSGINYSSGNIIRMLFRDGHLVRVNVTGNVEGKQYPVSYRGDTSLNLIGFAWREHENPFKNKKSLP</sequence>
<dbReference type="OrthoDB" id="596887at2"/>
<reference evidence="3 4" key="1">
    <citation type="submission" date="2006-12" db="EMBL/GenBank/DDBJ databases">
        <title>Complete sequence of Chlorobium phaeobacteroides DSM 266.</title>
        <authorList>
            <consortium name="US DOE Joint Genome Institute"/>
            <person name="Copeland A."/>
            <person name="Lucas S."/>
            <person name="Lapidus A."/>
            <person name="Barry K."/>
            <person name="Detter J.C."/>
            <person name="Glavina del Rio T."/>
            <person name="Hammon N."/>
            <person name="Israni S."/>
            <person name="Pitluck S."/>
            <person name="Goltsman E."/>
            <person name="Schmutz J."/>
            <person name="Larimer F."/>
            <person name="Land M."/>
            <person name="Hauser L."/>
            <person name="Mikhailova N."/>
            <person name="Li T."/>
            <person name="Overmann J."/>
            <person name="Bryant D.A."/>
            <person name="Richardson P."/>
        </authorList>
    </citation>
    <scope>NUCLEOTIDE SEQUENCE [LARGE SCALE GENOMIC DNA]</scope>
    <source>
        <strain evidence="3 4">DSM 266</strain>
    </source>
</reference>
<evidence type="ECO:0000256" key="1">
    <source>
        <dbReference type="SAM" id="SignalP"/>
    </source>
</evidence>
<feature type="chain" id="PRO_5002632920" description="Organic solvent tolerance-like N-terminal domain-containing protein" evidence="1">
    <location>
        <begin position="19"/>
        <end position="313"/>
    </location>
</feature>
<evidence type="ECO:0000259" key="2">
    <source>
        <dbReference type="Pfam" id="PF13100"/>
    </source>
</evidence>
<dbReference type="Gene3D" id="2.60.450.10">
    <property type="entry name" value="Lipopolysaccharide (LPS) transport protein A like domain"/>
    <property type="match status" value="1"/>
</dbReference>
<protein>
    <recommendedName>
        <fullName evidence="2">Organic solvent tolerance-like N-terminal domain-containing protein</fullName>
    </recommendedName>
</protein>